<dbReference type="EMBL" id="QGKY02001250">
    <property type="protein sequence ID" value="KAF2560712.1"/>
    <property type="molecule type" value="Genomic_DNA"/>
</dbReference>
<evidence type="ECO:0000313" key="4">
    <source>
        <dbReference type="Proteomes" id="UP000712281"/>
    </source>
</evidence>
<sequence length="53" mass="5806">MSPKSRLSREEKGKAVATTPSPTKDMAAHGSPLDEFNLIHHNALRDTENMSLS</sequence>
<comment type="caution">
    <text evidence="3">The sequence shown here is derived from an EMBL/GenBank/DDBJ whole genome shotgun (WGS) entry which is preliminary data.</text>
</comment>
<name>A0A8S9KUU4_BRACR</name>
<dbReference type="Proteomes" id="UP000712281">
    <property type="component" value="Unassembled WGS sequence"/>
</dbReference>
<protein>
    <submittedName>
        <fullName evidence="3">Uncharacterized protein</fullName>
    </submittedName>
</protein>
<proteinExistence type="predicted"/>
<evidence type="ECO:0000313" key="3">
    <source>
        <dbReference type="EMBL" id="KAF2599310.1"/>
    </source>
</evidence>
<accession>A0A8S9KUU4</accession>
<feature type="region of interest" description="Disordered" evidence="1">
    <location>
        <begin position="1"/>
        <end position="30"/>
    </location>
</feature>
<dbReference type="EMBL" id="QGKW02000717">
    <property type="protein sequence ID" value="KAF2599310.1"/>
    <property type="molecule type" value="Genomic_DNA"/>
</dbReference>
<organism evidence="3 4">
    <name type="scientific">Brassica cretica</name>
    <name type="common">Mustard</name>
    <dbReference type="NCBI Taxonomy" id="69181"/>
    <lineage>
        <taxon>Eukaryota</taxon>
        <taxon>Viridiplantae</taxon>
        <taxon>Streptophyta</taxon>
        <taxon>Embryophyta</taxon>
        <taxon>Tracheophyta</taxon>
        <taxon>Spermatophyta</taxon>
        <taxon>Magnoliopsida</taxon>
        <taxon>eudicotyledons</taxon>
        <taxon>Gunneridae</taxon>
        <taxon>Pentapetalae</taxon>
        <taxon>rosids</taxon>
        <taxon>malvids</taxon>
        <taxon>Brassicales</taxon>
        <taxon>Brassicaceae</taxon>
        <taxon>Brassiceae</taxon>
        <taxon>Brassica</taxon>
    </lineage>
</organism>
<reference evidence="3" key="1">
    <citation type="submission" date="2019-12" db="EMBL/GenBank/DDBJ databases">
        <title>Genome sequencing and annotation of Brassica cretica.</title>
        <authorList>
            <person name="Studholme D.J."/>
            <person name="Sarris P.F."/>
        </authorList>
    </citation>
    <scope>NUCLEOTIDE SEQUENCE</scope>
    <source>
        <strain evidence="3">PFS-001/15</strain>
        <strain evidence="2">PFS-102/07</strain>
        <tissue evidence="3">Leaf</tissue>
    </source>
</reference>
<evidence type="ECO:0000313" key="2">
    <source>
        <dbReference type="EMBL" id="KAF2560712.1"/>
    </source>
</evidence>
<dbReference type="AlphaFoldDB" id="A0A8S9KUU4"/>
<evidence type="ECO:0000256" key="1">
    <source>
        <dbReference type="SAM" id="MobiDB-lite"/>
    </source>
</evidence>
<gene>
    <name evidence="3" type="ORF">F2Q68_00011458</name>
    <name evidence="2" type="ORF">F2Q70_00018260</name>
</gene>